<name>A0A1T3NQH8_9ACTN</name>
<reference evidence="1 2" key="1">
    <citation type="submission" date="2017-03" db="EMBL/GenBank/DDBJ databases">
        <title>Draft genome sequence of Streptomyces scabrisporus NF3, endophyte isolated from Amphipterygium adstringens.</title>
        <authorList>
            <person name="Vazquez M."/>
            <person name="Ceapa C.D."/>
            <person name="Rodriguez Luna D."/>
            <person name="Sanchez Esquivel S."/>
        </authorList>
    </citation>
    <scope>NUCLEOTIDE SEQUENCE [LARGE SCALE GENOMIC DNA]</scope>
    <source>
        <strain evidence="1 2">NF3</strain>
    </source>
</reference>
<proteinExistence type="predicted"/>
<keyword evidence="2" id="KW-1185">Reference proteome</keyword>
<dbReference type="Proteomes" id="UP000190037">
    <property type="component" value="Unassembled WGS sequence"/>
</dbReference>
<accession>A0A1T3NQH8</accession>
<dbReference type="AlphaFoldDB" id="A0A1T3NQH8"/>
<comment type="caution">
    <text evidence="1">The sequence shown here is derived from an EMBL/GenBank/DDBJ whole genome shotgun (WGS) entry which is preliminary data.</text>
</comment>
<dbReference type="EMBL" id="MWQN01000002">
    <property type="protein sequence ID" value="OPC78942.1"/>
    <property type="molecule type" value="Genomic_DNA"/>
</dbReference>
<dbReference type="STRING" id="159449.B4N89_33035"/>
<evidence type="ECO:0000313" key="1">
    <source>
        <dbReference type="EMBL" id="OPC78942.1"/>
    </source>
</evidence>
<protein>
    <submittedName>
        <fullName evidence="1">Uncharacterized protein</fullName>
    </submittedName>
</protein>
<gene>
    <name evidence="1" type="ORF">B4N89_33035</name>
</gene>
<sequence>MRVLVDWLTVSLRPLSVLSGLIVGPRCGSWVWSRFGGVRRCGLPGGRRGLGLPRFGTSRSVAGV</sequence>
<evidence type="ECO:0000313" key="2">
    <source>
        <dbReference type="Proteomes" id="UP000190037"/>
    </source>
</evidence>
<organism evidence="1 2">
    <name type="scientific">Embleya scabrispora</name>
    <dbReference type="NCBI Taxonomy" id="159449"/>
    <lineage>
        <taxon>Bacteria</taxon>
        <taxon>Bacillati</taxon>
        <taxon>Actinomycetota</taxon>
        <taxon>Actinomycetes</taxon>
        <taxon>Kitasatosporales</taxon>
        <taxon>Streptomycetaceae</taxon>
        <taxon>Embleya</taxon>
    </lineage>
</organism>